<sequence>MTPEFLRRYYILRIISNPKVYGIEKNGYVPLPDLQKALDQLRVDNIDDALYDKLNQYSQKTVKRDLEKIKSYYQTVILFKRNYGYYIEGYEISDVLKDVYEKTEIYLLHHHAHSWKAHVTTSRTSLGPEIDLVPLIHAIEHQFLVELEYRGWYDDNGFQAITGFFQPLHLKEVKKSWYLIAHNKKVGIYAFCLDERMTNLRITKQEVKHPIAFNSFEYFKHAIGILKTDISPEWIHIQVANHHFKYLKNNPLHHSQKIVAYPQEMNTPELDYGNSNIWGEIKVFLEPNYEFLMEVLKYNQWVRVTSPEHVKDYVKQHLSCIVAYYK</sequence>
<evidence type="ECO:0000313" key="1">
    <source>
        <dbReference type="EMBL" id="MBA6152188.1"/>
    </source>
</evidence>
<dbReference type="Proteomes" id="UP000541857">
    <property type="component" value="Unassembled WGS sequence"/>
</dbReference>
<name>A0A7W2R321_9FLAO</name>
<gene>
    <name evidence="1" type="ORF">H3Z82_05550</name>
</gene>
<dbReference type="RefSeq" id="WP_182203440.1">
    <property type="nucleotide sequence ID" value="NZ_JACGLT010000003.1"/>
</dbReference>
<dbReference type="InterPro" id="IPR051534">
    <property type="entry name" value="CBASS_pafABC_assoc_protein"/>
</dbReference>
<organism evidence="1 2">
    <name type="scientific">Gelidibacter maritimus</name>
    <dbReference type="NCBI Taxonomy" id="2761487"/>
    <lineage>
        <taxon>Bacteria</taxon>
        <taxon>Pseudomonadati</taxon>
        <taxon>Bacteroidota</taxon>
        <taxon>Flavobacteriia</taxon>
        <taxon>Flavobacteriales</taxon>
        <taxon>Flavobacteriaceae</taxon>
        <taxon>Gelidibacter</taxon>
    </lineage>
</organism>
<dbReference type="PANTHER" id="PTHR34580:SF9">
    <property type="entry name" value="SLL5097 PROTEIN"/>
    <property type="match status" value="1"/>
</dbReference>
<keyword evidence="2" id="KW-1185">Reference proteome</keyword>
<dbReference type="AlphaFoldDB" id="A0A7W2R321"/>
<evidence type="ECO:0000313" key="2">
    <source>
        <dbReference type="Proteomes" id="UP000541857"/>
    </source>
</evidence>
<comment type="caution">
    <text evidence="1">The sequence shown here is derived from an EMBL/GenBank/DDBJ whole genome shotgun (WGS) entry which is preliminary data.</text>
</comment>
<dbReference type="EMBL" id="JACGLT010000003">
    <property type="protein sequence ID" value="MBA6152188.1"/>
    <property type="molecule type" value="Genomic_DNA"/>
</dbReference>
<reference evidence="1 2" key="1">
    <citation type="submission" date="2020-07" db="EMBL/GenBank/DDBJ databases">
        <title>Bacterium isolated from marine sediment.</title>
        <authorList>
            <person name="Shang D."/>
        </authorList>
    </citation>
    <scope>NUCLEOTIDE SEQUENCE [LARGE SCALE GENOMIC DNA]</scope>
    <source>
        <strain evidence="1 2">F6074</strain>
    </source>
</reference>
<protein>
    <submittedName>
        <fullName evidence="1">WYL domain-containing protein</fullName>
    </submittedName>
</protein>
<accession>A0A7W2R321</accession>
<proteinExistence type="predicted"/>
<dbReference type="PANTHER" id="PTHR34580">
    <property type="match status" value="1"/>
</dbReference>